<evidence type="ECO:0000313" key="1">
    <source>
        <dbReference type="EMBL" id="SMO69256.1"/>
    </source>
</evidence>
<evidence type="ECO:0000313" key="2">
    <source>
        <dbReference type="Proteomes" id="UP000317593"/>
    </source>
</evidence>
<organism evidence="1 2">
    <name type="scientific">Fodinibius sediminis</name>
    <dbReference type="NCBI Taxonomy" id="1214077"/>
    <lineage>
        <taxon>Bacteria</taxon>
        <taxon>Pseudomonadati</taxon>
        <taxon>Balneolota</taxon>
        <taxon>Balneolia</taxon>
        <taxon>Balneolales</taxon>
        <taxon>Balneolaceae</taxon>
        <taxon>Fodinibius</taxon>
    </lineage>
</organism>
<accession>A0A521DC94</accession>
<protein>
    <submittedName>
        <fullName evidence="1">Uncharacterized protein</fullName>
    </submittedName>
</protein>
<proteinExistence type="predicted"/>
<gene>
    <name evidence="1" type="ORF">SAMN06265218_109171</name>
</gene>
<dbReference type="Proteomes" id="UP000317593">
    <property type="component" value="Unassembled WGS sequence"/>
</dbReference>
<dbReference type="AlphaFoldDB" id="A0A521DC94"/>
<sequence>MNIKKVLRQNFKQLQKPGGGISEGALLPLFKYQSI</sequence>
<reference evidence="1 2" key="1">
    <citation type="submission" date="2017-05" db="EMBL/GenBank/DDBJ databases">
        <authorList>
            <person name="Varghese N."/>
            <person name="Submissions S."/>
        </authorList>
    </citation>
    <scope>NUCLEOTIDE SEQUENCE [LARGE SCALE GENOMIC DNA]</scope>
    <source>
        <strain evidence="1 2">DSM 21194</strain>
    </source>
</reference>
<name>A0A521DC94_9BACT</name>
<dbReference type="EMBL" id="FXTH01000009">
    <property type="protein sequence ID" value="SMO69256.1"/>
    <property type="molecule type" value="Genomic_DNA"/>
</dbReference>
<keyword evidence="2" id="KW-1185">Reference proteome</keyword>